<evidence type="ECO:0000313" key="2">
    <source>
        <dbReference type="EMBL" id="NJP33719.1"/>
    </source>
</evidence>
<sequence>MRPPPGRRALRALPSGPAARDDVVDAQIVEPTDLAASRVPDRLAAWAAGARSPAAWGRGTREPTLAAAVEAMLASLGADRHHVAQTLSAAGVRGWPGNPDMDPLCRWLHREIPDAGVWLADGWLRVWRHHPDGRRDQTDVSLPRPVADYANAARAGAYPHLRLPYAPPMVPVPHVDLGAGTPEPPWWDHTDVAPGPTADPTPPAGGAAAGPTPAPPTVGGVRSAGREPPPVAGDPAAGDRRLAHEAYGDAVAVALDLRGVPVLEHSAWPAAFAGSPALREEGRRITITLDPEPWAQVLPDAAAVYLHWSERHGWSLVSVKPDGHADPDATLSWWDWSAPHAVLPAPPRLASWVIAAADVGDVSGRLPGAGLAVGERPFWRDASDTDPAFEGLLDRYRTSTGHRMAARDRHDDARADTVVLTAVRAGDQEPPVA</sequence>
<reference evidence="2 3" key="1">
    <citation type="submission" date="2020-03" db="EMBL/GenBank/DDBJ databases">
        <title>WGS of actinomycetes isolated from Thailand.</title>
        <authorList>
            <person name="Thawai C."/>
        </authorList>
    </citation>
    <scope>NUCLEOTIDE SEQUENCE [LARGE SCALE GENOMIC DNA]</scope>
    <source>
        <strain evidence="2 3">HSS6-12</strain>
    </source>
</reference>
<dbReference type="Proteomes" id="UP000783871">
    <property type="component" value="Unassembled WGS sequence"/>
</dbReference>
<proteinExistence type="predicted"/>
<accession>A0ABX0Z9R5</accession>
<feature type="region of interest" description="Disordered" evidence="1">
    <location>
        <begin position="180"/>
        <end position="237"/>
    </location>
</feature>
<keyword evidence="3" id="KW-1185">Reference proteome</keyword>
<evidence type="ECO:0000256" key="1">
    <source>
        <dbReference type="SAM" id="MobiDB-lite"/>
    </source>
</evidence>
<gene>
    <name evidence="2" type="ORF">HCJ94_17445</name>
</gene>
<comment type="caution">
    <text evidence="2">The sequence shown here is derived from an EMBL/GenBank/DDBJ whole genome shotgun (WGS) entry which is preliminary data.</text>
</comment>
<organism evidence="2 3">
    <name type="scientific">Micromonospora thermarum</name>
    <dbReference type="NCBI Taxonomy" id="2720024"/>
    <lineage>
        <taxon>Bacteria</taxon>
        <taxon>Bacillati</taxon>
        <taxon>Actinomycetota</taxon>
        <taxon>Actinomycetes</taxon>
        <taxon>Micromonosporales</taxon>
        <taxon>Micromonosporaceae</taxon>
        <taxon>Micromonospora</taxon>
    </lineage>
</organism>
<evidence type="ECO:0000313" key="3">
    <source>
        <dbReference type="Proteomes" id="UP000783871"/>
    </source>
</evidence>
<name>A0ABX0Z9R5_9ACTN</name>
<protein>
    <submittedName>
        <fullName evidence="2">Uncharacterized protein</fullName>
    </submittedName>
</protein>
<dbReference type="EMBL" id="JAATEO010000018">
    <property type="protein sequence ID" value="NJP33719.1"/>
    <property type="molecule type" value="Genomic_DNA"/>
</dbReference>
<dbReference type="RefSeq" id="WP_168002088.1">
    <property type="nucleotide sequence ID" value="NZ_JAATEO010000018.1"/>
</dbReference>